<evidence type="ECO:0000313" key="11">
    <source>
        <dbReference type="EMBL" id="MFD2233649.1"/>
    </source>
</evidence>
<feature type="domain" description="ABC transmembrane type-1" evidence="10">
    <location>
        <begin position="84"/>
        <end position="376"/>
    </location>
</feature>
<reference evidence="12" key="1">
    <citation type="journal article" date="2019" name="Int. J. Syst. Evol. Microbiol.">
        <title>The Global Catalogue of Microorganisms (GCM) 10K type strain sequencing project: providing services to taxonomists for standard genome sequencing and annotation.</title>
        <authorList>
            <consortium name="The Broad Institute Genomics Platform"/>
            <consortium name="The Broad Institute Genome Sequencing Center for Infectious Disease"/>
            <person name="Wu L."/>
            <person name="Ma J."/>
        </authorList>
    </citation>
    <scope>NUCLEOTIDE SEQUENCE [LARGE SCALE GENOMIC DNA]</scope>
    <source>
        <strain evidence="12">KCTC 15012</strain>
    </source>
</reference>
<gene>
    <name evidence="11" type="ORF">ACFSNB_07525</name>
</gene>
<evidence type="ECO:0000256" key="7">
    <source>
        <dbReference type="ARBA" id="ARBA00022989"/>
    </source>
</evidence>
<dbReference type="RefSeq" id="WP_377315483.1">
    <property type="nucleotide sequence ID" value="NZ_JBHUIY010000011.1"/>
</dbReference>
<dbReference type="PROSITE" id="PS50928">
    <property type="entry name" value="ABC_TM1"/>
    <property type="match status" value="1"/>
</dbReference>
<sequence>MERPPAPRWWNDARGRALFYQAALLAGLGGLAWFLIANTLANLEARHIATGFAFLGQEAAFGIGEHLIPYSAADSYLRAFVVGLLNTLEVSALGILFCTLLGGLIGAARLSPNPLVRALAGGYVEAVRNVPLLLQLLLWYALITEGLPAPRQALALFDSVFLSNRGLKLPVPLWAGATPALCLAVAAAALAVMALAWAARRIRARSGRQLPTFRLAAALLIGLPLAAFLAAGAELPLERPRLAGFNFTGGVTLTPEFAALLFGLTVYTAAFVAEIVRGGILAVPPGQTEAALALGLSRGRVLRLVVLPQALRVVVPPLTSQYLNLTKNSTLAVAIGYPDLVSVGNTAINQTGQAVEGVAILMAVYLTLSLGLSLAMNRFNARVALRGGRP</sequence>
<dbReference type="NCBIfam" id="TIGR01726">
    <property type="entry name" value="HEQRo_perm_3TM"/>
    <property type="match status" value="1"/>
</dbReference>
<dbReference type="Gene3D" id="1.10.3720.10">
    <property type="entry name" value="MetI-like"/>
    <property type="match status" value="1"/>
</dbReference>
<proteinExistence type="inferred from homology"/>
<dbReference type="InterPro" id="IPR000515">
    <property type="entry name" value="MetI-like"/>
</dbReference>
<dbReference type="Proteomes" id="UP001597296">
    <property type="component" value="Unassembled WGS sequence"/>
</dbReference>
<keyword evidence="12" id="KW-1185">Reference proteome</keyword>
<evidence type="ECO:0000256" key="6">
    <source>
        <dbReference type="ARBA" id="ARBA00022970"/>
    </source>
</evidence>
<accession>A0ABW5C8K3</accession>
<feature type="transmembrane region" description="Helical" evidence="9">
    <location>
        <begin position="211"/>
        <end position="237"/>
    </location>
</feature>
<protein>
    <submittedName>
        <fullName evidence="11">Amino acid ABC transporter permease</fullName>
    </submittedName>
</protein>
<evidence type="ECO:0000256" key="1">
    <source>
        <dbReference type="ARBA" id="ARBA00004429"/>
    </source>
</evidence>
<dbReference type="InterPro" id="IPR035906">
    <property type="entry name" value="MetI-like_sf"/>
</dbReference>
<name>A0ABW5C8K3_9PROT</name>
<dbReference type="SUPFAM" id="SSF161098">
    <property type="entry name" value="MetI-like"/>
    <property type="match status" value="2"/>
</dbReference>
<evidence type="ECO:0000256" key="5">
    <source>
        <dbReference type="ARBA" id="ARBA00022692"/>
    </source>
</evidence>
<feature type="transmembrane region" description="Helical" evidence="9">
    <location>
        <begin position="90"/>
        <end position="110"/>
    </location>
</feature>
<evidence type="ECO:0000313" key="12">
    <source>
        <dbReference type="Proteomes" id="UP001597296"/>
    </source>
</evidence>
<keyword evidence="4" id="KW-1003">Cell membrane</keyword>
<feature type="transmembrane region" description="Helical" evidence="9">
    <location>
        <begin position="358"/>
        <end position="376"/>
    </location>
</feature>
<dbReference type="Pfam" id="PF00528">
    <property type="entry name" value="BPD_transp_1"/>
    <property type="match status" value="1"/>
</dbReference>
<dbReference type="CDD" id="cd06261">
    <property type="entry name" value="TM_PBP2"/>
    <property type="match status" value="1"/>
</dbReference>
<comment type="similarity">
    <text evidence="2">Belongs to the binding-protein-dependent transport system permease family. HisMQ subfamily.</text>
</comment>
<feature type="transmembrane region" description="Helical" evidence="9">
    <location>
        <begin position="173"/>
        <end position="199"/>
    </location>
</feature>
<dbReference type="PANTHER" id="PTHR30614:SF37">
    <property type="entry name" value="AMINO-ACID ABC TRANSPORTER PERMEASE PROTEIN YHDX-RELATED"/>
    <property type="match status" value="1"/>
</dbReference>
<dbReference type="InterPro" id="IPR010065">
    <property type="entry name" value="AA_ABC_transptr_permease_3TM"/>
</dbReference>
<feature type="transmembrane region" description="Helical" evidence="9">
    <location>
        <begin position="17"/>
        <end position="36"/>
    </location>
</feature>
<comment type="caution">
    <text evidence="11">The sequence shown here is derived from an EMBL/GenBank/DDBJ whole genome shotgun (WGS) entry which is preliminary data.</text>
</comment>
<keyword evidence="7 9" id="KW-1133">Transmembrane helix</keyword>
<organism evidence="11 12">
    <name type="scientific">Phaeospirillum tilakii</name>
    <dbReference type="NCBI Taxonomy" id="741673"/>
    <lineage>
        <taxon>Bacteria</taxon>
        <taxon>Pseudomonadati</taxon>
        <taxon>Pseudomonadota</taxon>
        <taxon>Alphaproteobacteria</taxon>
        <taxon>Rhodospirillales</taxon>
        <taxon>Rhodospirillaceae</taxon>
        <taxon>Phaeospirillum</taxon>
    </lineage>
</organism>
<keyword evidence="3 9" id="KW-0813">Transport</keyword>
<dbReference type="PANTHER" id="PTHR30614">
    <property type="entry name" value="MEMBRANE COMPONENT OF AMINO ACID ABC TRANSPORTER"/>
    <property type="match status" value="1"/>
</dbReference>
<keyword evidence="6" id="KW-0029">Amino-acid transport</keyword>
<dbReference type="EMBL" id="JBHUIY010000011">
    <property type="protein sequence ID" value="MFD2233649.1"/>
    <property type="molecule type" value="Genomic_DNA"/>
</dbReference>
<evidence type="ECO:0000256" key="2">
    <source>
        <dbReference type="ARBA" id="ARBA00010072"/>
    </source>
</evidence>
<evidence type="ECO:0000256" key="9">
    <source>
        <dbReference type="RuleBase" id="RU363032"/>
    </source>
</evidence>
<keyword evidence="5 9" id="KW-0812">Transmembrane</keyword>
<evidence type="ECO:0000256" key="4">
    <source>
        <dbReference type="ARBA" id="ARBA00022475"/>
    </source>
</evidence>
<keyword evidence="8 9" id="KW-0472">Membrane</keyword>
<comment type="subcellular location">
    <subcellularLocation>
        <location evidence="1">Cell inner membrane</location>
        <topology evidence="1">Multi-pass membrane protein</topology>
    </subcellularLocation>
    <subcellularLocation>
        <location evidence="9">Cell membrane</location>
        <topology evidence="9">Multi-pass membrane protein</topology>
    </subcellularLocation>
</comment>
<dbReference type="InterPro" id="IPR043429">
    <property type="entry name" value="ArtM/GltK/GlnP/TcyL/YhdX-like"/>
</dbReference>
<evidence type="ECO:0000256" key="8">
    <source>
        <dbReference type="ARBA" id="ARBA00023136"/>
    </source>
</evidence>
<evidence type="ECO:0000256" key="3">
    <source>
        <dbReference type="ARBA" id="ARBA00022448"/>
    </source>
</evidence>
<evidence type="ECO:0000259" key="10">
    <source>
        <dbReference type="PROSITE" id="PS50928"/>
    </source>
</evidence>